<evidence type="ECO:0000259" key="2">
    <source>
        <dbReference type="Pfam" id="PF03435"/>
    </source>
</evidence>
<keyword evidence="1" id="KW-0560">Oxidoreductase</keyword>
<dbReference type="Pfam" id="PF03435">
    <property type="entry name" value="Sacchrp_dh_NADP"/>
    <property type="match status" value="1"/>
</dbReference>
<dbReference type="InterPro" id="IPR032095">
    <property type="entry name" value="Sacchrp_dh-like_C"/>
</dbReference>
<evidence type="ECO:0000256" key="1">
    <source>
        <dbReference type="ARBA" id="ARBA00023002"/>
    </source>
</evidence>
<protein>
    <recommendedName>
        <fullName evidence="5">Saccharopine dehydrogenase NADP binding domain-containing protein</fullName>
    </recommendedName>
</protein>
<evidence type="ECO:0000313" key="4">
    <source>
        <dbReference type="EMBL" id="SVA65116.1"/>
    </source>
</evidence>
<dbReference type="InterPro" id="IPR005097">
    <property type="entry name" value="Sacchrp_dh_NADP-bd"/>
</dbReference>
<dbReference type="PANTHER" id="PTHR11133:SF22">
    <property type="entry name" value="ALPHA-AMINOADIPIC SEMIALDEHYDE SYNTHASE, MITOCHONDRIAL"/>
    <property type="match status" value="1"/>
</dbReference>
<feature type="domain" description="Saccharopine dehydrogenase-like C-terminal" evidence="3">
    <location>
        <begin position="134"/>
        <end position="359"/>
    </location>
</feature>
<dbReference type="PANTHER" id="PTHR11133">
    <property type="entry name" value="SACCHAROPINE DEHYDROGENASE"/>
    <property type="match status" value="1"/>
</dbReference>
<dbReference type="Pfam" id="PF16653">
    <property type="entry name" value="Sacchrp_dh_C"/>
    <property type="match status" value="1"/>
</dbReference>
<dbReference type="SUPFAM" id="SSF55347">
    <property type="entry name" value="Glyceraldehyde-3-phosphate dehydrogenase-like, C-terminal domain"/>
    <property type="match status" value="1"/>
</dbReference>
<proteinExistence type="predicted"/>
<gene>
    <name evidence="4" type="ORF">METZ01_LOCUS117970</name>
</gene>
<accession>A0A381XK24</accession>
<name>A0A381XK24_9ZZZZ</name>
<evidence type="ECO:0000259" key="3">
    <source>
        <dbReference type="Pfam" id="PF16653"/>
    </source>
</evidence>
<dbReference type="AlphaFoldDB" id="A0A381XK24"/>
<feature type="domain" description="Saccharopine dehydrogenase NADP binding" evidence="2">
    <location>
        <begin position="7"/>
        <end position="105"/>
    </location>
</feature>
<dbReference type="GO" id="GO:0016491">
    <property type="term" value="F:oxidoreductase activity"/>
    <property type="evidence" value="ECO:0007669"/>
    <property type="project" value="UniProtKB-KW"/>
</dbReference>
<dbReference type="EMBL" id="UINC01015473">
    <property type="protein sequence ID" value="SVA65116.1"/>
    <property type="molecule type" value="Genomic_DNA"/>
</dbReference>
<reference evidence="4" key="1">
    <citation type="submission" date="2018-05" db="EMBL/GenBank/DDBJ databases">
        <authorList>
            <person name="Lanie J.A."/>
            <person name="Ng W.-L."/>
            <person name="Kazmierczak K.M."/>
            <person name="Andrzejewski T.M."/>
            <person name="Davidsen T.M."/>
            <person name="Wayne K.J."/>
            <person name="Tettelin H."/>
            <person name="Glass J.I."/>
            <person name="Rusch D."/>
            <person name="Podicherti R."/>
            <person name="Tsui H.-C.T."/>
            <person name="Winkler M.E."/>
        </authorList>
    </citation>
    <scope>NUCLEOTIDE SEQUENCE</scope>
</reference>
<dbReference type="Gene3D" id="3.40.50.720">
    <property type="entry name" value="NAD(P)-binding Rossmann-like Domain"/>
    <property type="match status" value="1"/>
</dbReference>
<sequence>MSDQVKIGIFGAGAIGSAVYHLLKDRTNYSVTVADMTPYNATRTGAFAEEDYKQIDTRHPGANNSILQDFVCDFTLVINALPYTENLVIHNACMECDIPYFDFSEDAELDNWIKDRKYVSGTRTGIQFTMPHCGLAPGMSTVIANNLMHDMVTVDYIKIRVGALSQDATNKLKYHLSWSADGLVNEYCGDCAIIRDGKYYEVPTLTGYETLMIGGDTYEAFNTSGGLGTFARTISELDDERFKHSHINYKTIRRKGHHNLIDFLMNDLRIPNKELIEIIKRGVSTTRRDVVILFITAGGEVNGKHKERIYKKVFYPETYNDRYYTAIELTTASGMLTMVELFLQGKLKKEGYYKQEDVNLSDAVNTKFGSMFVMNR</sequence>
<dbReference type="Gene3D" id="3.30.360.10">
    <property type="entry name" value="Dihydrodipicolinate Reductase, domain 2"/>
    <property type="match status" value="1"/>
</dbReference>
<dbReference type="InterPro" id="IPR036291">
    <property type="entry name" value="NAD(P)-bd_dom_sf"/>
</dbReference>
<evidence type="ECO:0008006" key="5">
    <source>
        <dbReference type="Google" id="ProtNLM"/>
    </source>
</evidence>
<dbReference type="InterPro" id="IPR051168">
    <property type="entry name" value="AASS"/>
</dbReference>
<dbReference type="SUPFAM" id="SSF51735">
    <property type="entry name" value="NAD(P)-binding Rossmann-fold domains"/>
    <property type="match status" value="1"/>
</dbReference>
<organism evidence="4">
    <name type="scientific">marine metagenome</name>
    <dbReference type="NCBI Taxonomy" id="408172"/>
    <lineage>
        <taxon>unclassified sequences</taxon>
        <taxon>metagenomes</taxon>
        <taxon>ecological metagenomes</taxon>
    </lineage>
</organism>